<gene>
    <name evidence="1" type="ORF">Cph01nite_35920</name>
</gene>
<keyword evidence="2" id="KW-1185">Reference proteome</keyword>
<reference evidence="1 2" key="1">
    <citation type="submission" date="2021-01" db="EMBL/GenBank/DDBJ databases">
        <title>Whole genome shotgun sequence of Cellulomonas phragmiteti NBRC 110785.</title>
        <authorList>
            <person name="Komaki H."/>
            <person name="Tamura T."/>
        </authorList>
    </citation>
    <scope>NUCLEOTIDE SEQUENCE [LARGE SCALE GENOMIC DNA]</scope>
    <source>
        <strain evidence="1 2">NBRC 110785</strain>
    </source>
</reference>
<dbReference type="Proteomes" id="UP000614741">
    <property type="component" value="Unassembled WGS sequence"/>
</dbReference>
<sequence length="317" mass="34113">MLQALCLMVCASVTGCTVGSPGANTSESLDDEGPLTAMLVEINSARAREASETGMRIQESIAACMKTQGFEYVPVDPDAVPRWQNVEAVQAVGTRDYAEKYGYGLAESVLNPGVLLNDDWIDENAGIFNTLSDEARLSYLATLEGKAADPVPVGEPADVLGWAERGCRGAAENDVLNAASSTDDASLQAAQDAAALAAERAATDPATSDATLQWAQCLEDAGYSGYESVADPRSDLANQMFAIVQFPNEGSNEPPKVRDREALRKFADREIELAVADYECQQSSGYERAFRAARVKYEKEYIAAHEDELQELMSSIE</sequence>
<name>A0ABQ4DR49_9CELL</name>
<evidence type="ECO:0000313" key="2">
    <source>
        <dbReference type="Proteomes" id="UP000614741"/>
    </source>
</evidence>
<dbReference type="EMBL" id="BONP01000040">
    <property type="protein sequence ID" value="GIG41830.1"/>
    <property type="molecule type" value="Genomic_DNA"/>
</dbReference>
<accession>A0ABQ4DR49</accession>
<evidence type="ECO:0000313" key="1">
    <source>
        <dbReference type="EMBL" id="GIG41830.1"/>
    </source>
</evidence>
<protein>
    <submittedName>
        <fullName evidence="1">Uncharacterized protein</fullName>
    </submittedName>
</protein>
<comment type="caution">
    <text evidence="1">The sequence shown here is derived from an EMBL/GenBank/DDBJ whole genome shotgun (WGS) entry which is preliminary data.</text>
</comment>
<organism evidence="1 2">
    <name type="scientific">Cellulomonas phragmiteti</name>
    <dbReference type="NCBI Taxonomy" id="478780"/>
    <lineage>
        <taxon>Bacteria</taxon>
        <taxon>Bacillati</taxon>
        <taxon>Actinomycetota</taxon>
        <taxon>Actinomycetes</taxon>
        <taxon>Micrococcales</taxon>
        <taxon>Cellulomonadaceae</taxon>
        <taxon>Cellulomonas</taxon>
    </lineage>
</organism>
<proteinExistence type="predicted"/>